<evidence type="ECO:0000256" key="4">
    <source>
        <dbReference type="ARBA" id="ARBA00022958"/>
    </source>
</evidence>
<evidence type="ECO:0000259" key="7">
    <source>
        <dbReference type="PROSITE" id="PS51201"/>
    </source>
</evidence>
<keyword evidence="10" id="KW-1185">Reference proteome</keyword>
<dbReference type="AlphaFoldDB" id="A0A1H6W202"/>
<evidence type="ECO:0000256" key="2">
    <source>
        <dbReference type="ARBA" id="ARBA00022448"/>
    </source>
</evidence>
<evidence type="ECO:0000256" key="3">
    <source>
        <dbReference type="ARBA" id="ARBA00022538"/>
    </source>
</evidence>
<evidence type="ECO:0000259" key="8">
    <source>
        <dbReference type="PROSITE" id="PS51202"/>
    </source>
</evidence>
<dbReference type="NCBIfam" id="NF007031">
    <property type="entry name" value="PRK09496.1-2"/>
    <property type="match status" value="1"/>
</dbReference>
<dbReference type="NCBIfam" id="NF007039">
    <property type="entry name" value="PRK09496.3-2"/>
    <property type="match status" value="1"/>
</dbReference>
<dbReference type="SUPFAM" id="SSF51735">
    <property type="entry name" value="NAD(P)-binding Rossmann-fold domains"/>
    <property type="match status" value="2"/>
</dbReference>
<dbReference type="InterPro" id="IPR036721">
    <property type="entry name" value="RCK_C_sf"/>
</dbReference>
<dbReference type="Gene3D" id="3.40.50.720">
    <property type="entry name" value="NAD(P)-binding Rossmann-like Domain"/>
    <property type="match status" value="2"/>
</dbReference>
<evidence type="ECO:0000313" key="9">
    <source>
        <dbReference type="EMBL" id="SEJ06840.1"/>
    </source>
</evidence>
<dbReference type="NCBIfam" id="NF007032">
    <property type="entry name" value="PRK09496.1-4"/>
    <property type="match status" value="1"/>
</dbReference>
<dbReference type="OrthoDB" id="9775180at2"/>
<dbReference type="GO" id="GO:0015079">
    <property type="term" value="F:potassium ion transmembrane transporter activity"/>
    <property type="evidence" value="ECO:0007669"/>
    <property type="project" value="InterPro"/>
</dbReference>
<dbReference type="PROSITE" id="PS51201">
    <property type="entry name" value="RCK_N"/>
    <property type="match status" value="2"/>
</dbReference>
<dbReference type="Gene3D" id="3.30.70.1450">
    <property type="entry name" value="Regulator of K+ conductance, C-terminal domain"/>
    <property type="match status" value="2"/>
</dbReference>
<keyword evidence="5" id="KW-0520">NAD</keyword>
<feature type="domain" description="RCK N-terminal" evidence="7">
    <location>
        <begin position="233"/>
        <end position="352"/>
    </location>
</feature>
<reference evidence="9 10" key="1">
    <citation type="submission" date="2016-10" db="EMBL/GenBank/DDBJ databases">
        <authorList>
            <person name="de Groot N.N."/>
        </authorList>
    </citation>
    <scope>NUCLEOTIDE SEQUENCE [LARGE SCALE GENOMIC DNA]</scope>
    <source>
        <strain evidence="9 10">DSM 29340</strain>
    </source>
</reference>
<dbReference type="Proteomes" id="UP000199379">
    <property type="component" value="Unassembled WGS sequence"/>
</dbReference>
<name>A0A1H6W202_9RHOB</name>
<dbReference type="PRINTS" id="PR00335">
    <property type="entry name" value="KUPTAKETRKA"/>
</dbReference>
<protein>
    <recommendedName>
        <fullName evidence="1">Trk system potassium uptake protein TrkA</fullName>
    </recommendedName>
</protein>
<evidence type="ECO:0000256" key="5">
    <source>
        <dbReference type="ARBA" id="ARBA00023027"/>
    </source>
</evidence>
<dbReference type="InterPro" id="IPR006036">
    <property type="entry name" value="K_uptake_TrkA"/>
</dbReference>
<feature type="domain" description="RCK C-terminal" evidence="8">
    <location>
        <begin position="144"/>
        <end position="228"/>
    </location>
</feature>
<feature type="domain" description="RCK N-terminal" evidence="7">
    <location>
        <begin position="1"/>
        <end position="124"/>
    </location>
</feature>
<sequence>MKVIICGAGQVGWQIARHLSGELNDVTVVDNNADLVRRATETLDVQGIAGFASYPDVLDRAGARDADLVIAATHSDEVNMVTCQVAHSVFGVQRKIARLRAQSYLTAIYSDLYRRDHLPIDVVISPEREVASAAMRRLSAPAAFDTEMFMDGQAQLLGIAVHEDCPIVNTPLRQLTDLFSTLRAIVVGVRRDGTLFAPEPGDQILVGDECYVFSHVEDTERTMEVFGKTQKKQDRVVIVGGGNVGLEVARALEGGKSRIRAKVIERDRRCAEVAAEALERTIVLNGDGLDVALLREAGIRRADAMLAVTDDDRTNLLAAVRAKSEGCPLAIALINDPTLVPMMRPLGIDAYINPRATTVSSILRHIRHGRVRQVYSIGDAEAEVIEAEVLSTSPMAGKKLRDIDFPEGVLVGAVRKGGEVVRPTGGLRIEEGDVVAIFAMANDVPEVEQLMQVSIDFF</sequence>
<dbReference type="GO" id="GO:0005886">
    <property type="term" value="C:plasma membrane"/>
    <property type="evidence" value="ECO:0007669"/>
    <property type="project" value="InterPro"/>
</dbReference>
<gene>
    <name evidence="9" type="ORF">SAMN05444007_103254</name>
</gene>
<dbReference type="STRING" id="1227549.SAMN05444007_103254"/>
<keyword evidence="2" id="KW-0813">Transport</keyword>
<dbReference type="EMBL" id="FNYD01000003">
    <property type="protein sequence ID" value="SEJ06840.1"/>
    <property type="molecule type" value="Genomic_DNA"/>
</dbReference>
<feature type="domain" description="RCK C-terminal" evidence="8">
    <location>
        <begin position="372"/>
        <end position="453"/>
    </location>
</feature>
<dbReference type="PROSITE" id="PS51202">
    <property type="entry name" value="RCK_C"/>
    <property type="match status" value="2"/>
</dbReference>
<dbReference type="PANTHER" id="PTHR43833">
    <property type="entry name" value="POTASSIUM CHANNEL PROTEIN 2-RELATED-RELATED"/>
    <property type="match status" value="1"/>
</dbReference>
<dbReference type="Pfam" id="PF02254">
    <property type="entry name" value="TrkA_N"/>
    <property type="match status" value="2"/>
</dbReference>
<evidence type="ECO:0000313" key="10">
    <source>
        <dbReference type="Proteomes" id="UP000199379"/>
    </source>
</evidence>
<dbReference type="Pfam" id="PF02080">
    <property type="entry name" value="TrkA_C"/>
    <property type="match status" value="2"/>
</dbReference>
<evidence type="ECO:0000256" key="1">
    <source>
        <dbReference type="ARBA" id="ARBA00017378"/>
    </source>
</evidence>
<keyword evidence="6" id="KW-0406">Ion transport</keyword>
<dbReference type="SUPFAM" id="SSF116726">
    <property type="entry name" value="TrkA C-terminal domain-like"/>
    <property type="match status" value="2"/>
</dbReference>
<dbReference type="RefSeq" id="WP_092363719.1">
    <property type="nucleotide sequence ID" value="NZ_BMGV01000003.1"/>
</dbReference>
<dbReference type="InterPro" id="IPR050721">
    <property type="entry name" value="Trk_Ktr_HKT_K-transport"/>
</dbReference>
<proteinExistence type="predicted"/>
<evidence type="ECO:0000256" key="6">
    <source>
        <dbReference type="ARBA" id="ARBA00023065"/>
    </source>
</evidence>
<accession>A0A1H6W202</accession>
<dbReference type="InterPro" id="IPR003148">
    <property type="entry name" value="RCK_N"/>
</dbReference>
<organism evidence="9 10">
    <name type="scientific">Cribrihabitans marinus</name>
    <dbReference type="NCBI Taxonomy" id="1227549"/>
    <lineage>
        <taxon>Bacteria</taxon>
        <taxon>Pseudomonadati</taxon>
        <taxon>Pseudomonadota</taxon>
        <taxon>Alphaproteobacteria</taxon>
        <taxon>Rhodobacterales</taxon>
        <taxon>Paracoccaceae</taxon>
        <taxon>Cribrihabitans</taxon>
    </lineage>
</organism>
<dbReference type="PANTHER" id="PTHR43833:SF5">
    <property type="entry name" value="TRK SYSTEM POTASSIUM UPTAKE PROTEIN TRKA"/>
    <property type="match status" value="1"/>
</dbReference>
<keyword evidence="3" id="KW-0633">Potassium transport</keyword>
<dbReference type="InterPro" id="IPR006037">
    <property type="entry name" value="RCK_C"/>
</dbReference>
<dbReference type="InterPro" id="IPR036291">
    <property type="entry name" value="NAD(P)-bd_dom_sf"/>
</dbReference>
<keyword evidence="4" id="KW-0630">Potassium</keyword>